<feature type="domain" description="SMP-30/Gluconolactonase/LRE-like region" evidence="1">
    <location>
        <begin position="156"/>
        <end position="253"/>
    </location>
</feature>
<organism evidence="2 3">
    <name type="scientific">Hyaloscypha variabilis (strain UAMH 11265 / GT02V1 / F)</name>
    <name type="common">Meliniomyces variabilis</name>
    <dbReference type="NCBI Taxonomy" id="1149755"/>
    <lineage>
        <taxon>Eukaryota</taxon>
        <taxon>Fungi</taxon>
        <taxon>Dikarya</taxon>
        <taxon>Ascomycota</taxon>
        <taxon>Pezizomycotina</taxon>
        <taxon>Leotiomycetes</taxon>
        <taxon>Helotiales</taxon>
        <taxon>Hyaloscyphaceae</taxon>
        <taxon>Hyaloscypha</taxon>
        <taxon>Hyaloscypha variabilis</taxon>
    </lineage>
</organism>
<evidence type="ECO:0000313" key="2">
    <source>
        <dbReference type="EMBL" id="PMD34600.1"/>
    </source>
</evidence>
<proteinExistence type="predicted"/>
<dbReference type="Gene3D" id="2.120.10.30">
    <property type="entry name" value="TolB, C-terminal domain"/>
    <property type="match status" value="1"/>
</dbReference>
<evidence type="ECO:0000259" key="1">
    <source>
        <dbReference type="Pfam" id="PF08450"/>
    </source>
</evidence>
<keyword evidence="3" id="KW-1185">Reference proteome</keyword>
<dbReference type="Pfam" id="PF08450">
    <property type="entry name" value="SGL"/>
    <property type="match status" value="1"/>
</dbReference>
<evidence type="ECO:0000313" key="3">
    <source>
        <dbReference type="Proteomes" id="UP000235786"/>
    </source>
</evidence>
<dbReference type="InterPro" id="IPR011042">
    <property type="entry name" value="6-blade_b-propeller_TolB-like"/>
</dbReference>
<dbReference type="InterPro" id="IPR013658">
    <property type="entry name" value="SGL"/>
</dbReference>
<dbReference type="InterPro" id="IPR052998">
    <property type="entry name" value="Hetero-Diels-Alderase-like"/>
</dbReference>
<sequence>MAVRSNGDILLNRLDVPELWSVDPVTKIGTNLLNFTGAASLAGITEISPDVFAVVTGSFNTKSFAVKAGSWSVYKVDLTGATPTQTLVKNVPESGFFVGLTTFNNDTIFIADAGKGSLYKMTISTGDYSVVITDPSMKAPSGALIQEGIHGIKYFNGNVYFSSTFGNTFNKVAIDPVTAKAGAVTTIVSNLQGPEGFAIGPDGTSYLAVMTSGQVLKITPDGKSTLAGSVASCTCVSFGRTDKDNSTLYVATSGGALFSILAS</sequence>
<dbReference type="EMBL" id="KZ613953">
    <property type="protein sequence ID" value="PMD34600.1"/>
    <property type="molecule type" value="Genomic_DNA"/>
</dbReference>
<dbReference type="OrthoDB" id="5233393at2759"/>
<dbReference type="PANTHER" id="PTHR42060:SF1">
    <property type="entry name" value="NHL REPEAT-CONTAINING PROTEIN"/>
    <property type="match status" value="1"/>
</dbReference>
<gene>
    <name evidence="2" type="ORF">L207DRAFT_516757</name>
</gene>
<dbReference type="Proteomes" id="UP000235786">
    <property type="component" value="Unassembled WGS sequence"/>
</dbReference>
<accession>A0A2J6R7Y1</accession>
<protein>
    <recommendedName>
        <fullName evidence="1">SMP-30/Gluconolactonase/LRE-like region domain-containing protein</fullName>
    </recommendedName>
</protein>
<dbReference type="AlphaFoldDB" id="A0A2J6R7Y1"/>
<reference evidence="2 3" key="1">
    <citation type="submission" date="2016-04" db="EMBL/GenBank/DDBJ databases">
        <title>A degradative enzymes factory behind the ericoid mycorrhizal symbiosis.</title>
        <authorList>
            <consortium name="DOE Joint Genome Institute"/>
            <person name="Martino E."/>
            <person name="Morin E."/>
            <person name="Grelet G."/>
            <person name="Kuo A."/>
            <person name="Kohler A."/>
            <person name="Daghino S."/>
            <person name="Barry K."/>
            <person name="Choi C."/>
            <person name="Cichocki N."/>
            <person name="Clum A."/>
            <person name="Copeland A."/>
            <person name="Hainaut M."/>
            <person name="Haridas S."/>
            <person name="Labutti K."/>
            <person name="Lindquist E."/>
            <person name="Lipzen A."/>
            <person name="Khouja H.-R."/>
            <person name="Murat C."/>
            <person name="Ohm R."/>
            <person name="Olson A."/>
            <person name="Spatafora J."/>
            <person name="Veneault-Fourrey C."/>
            <person name="Henrissat B."/>
            <person name="Grigoriev I."/>
            <person name="Martin F."/>
            <person name="Perotto S."/>
        </authorList>
    </citation>
    <scope>NUCLEOTIDE SEQUENCE [LARGE SCALE GENOMIC DNA]</scope>
    <source>
        <strain evidence="2 3">F</strain>
    </source>
</reference>
<dbReference type="PANTHER" id="PTHR42060">
    <property type="entry name" value="NHL REPEAT-CONTAINING PROTEIN-RELATED"/>
    <property type="match status" value="1"/>
</dbReference>
<dbReference type="SUPFAM" id="SSF63829">
    <property type="entry name" value="Calcium-dependent phosphotriesterase"/>
    <property type="match status" value="1"/>
</dbReference>
<name>A0A2J6R7Y1_HYAVF</name>